<organism evidence="3">
    <name type="scientific">sediment metagenome</name>
    <dbReference type="NCBI Taxonomy" id="749907"/>
    <lineage>
        <taxon>unclassified sequences</taxon>
        <taxon>metagenomes</taxon>
        <taxon>ecological metagenomes</taxon>
    </lineage>
</organism>
<dbReference type="InterPro" id="IPR045853">
    <property type="entry name" value="Pep_chain_release_fac_I_sf"/>
</dbReference>
<comment type="caution">
    <text evidence="3">The sequence shown here is derived from an EMBL/GenBank/DDBJ whole genome shotgun (WGS) entry which is preliminary data.</text>
</comment>
<dbReference type="SMART" id="SM00937">
    <property type="entry name" value="PCRF"/>
    <property type="match status" value="1"/>
</dbReference>
<dbReference type="EMBL" id="ADZX01000605">
    <property type="protein sequence ID" value="EFK95955.1"/>
    <property type="molecule type" value="Genomic_DNA"/>
</dbReference>
<dbReference type="GO" id="GO:0006415">
    <property type="term" value="P:translational termination"/>
    <property type="evidence" value="ECO:0007669"/>
    <property type="project" value="InterPro"/>
</dbReference>
<keyword evidence="1" id="KW-0175">Coiled coil</keyword>
<dbReference type="PANTHER" id="PTHR43116:SF3">
    <property type="entry name" value="CLASS I PEPTIDE CHAIN RELEASE FACTOR"/>
    <property type="match status" value="1"/>
</dbReference>
<dbReference type="SUPFAM" id="SSF75620">
    <property type="entry name" value="Release factor"/>
    <property type="match status" value="1"/>
</dbReference>
<protein>
    <submittedName>
        <fullName evidence="3">Peptide chain release factor 2 (RF-2)</fullName>
    </submittedName>
</protein>
<dbReference type="InterPro" id="IPR005139">
    <property type="entry name" value="PCRF"/>
</dbReference>
<dbReference type="AlphaFoldDB" id="D9PKG5"/>
<evidence type="ECO:0000313" key="3">
    <source>
        <dbReference type="EMBL" id="EFK95955.1"/>
    </source>
</evidence>
<feature type="coiled-coil region" evidence="1">
    <location>
        <begin position="85"/>
        <end position="115"/>
    </location>
</feature>
<feature type="domain" description="Peptide chain release factor" evidence="2">
    <location>
        <begin position="84"/>
        <end position="178"/>
    </location>
</feature>
<sequence>MDAYEYSEMLKSLNIKMDNITHIVKPDNLNTRLKEIEELQQDSNFWNDSSNVAKIGQEKTRTQRVLAKYNNAFNALKDGVEYFELAKAEKDEDTLEMLYDDANNLETAIHTLEVEMMLSGKQDSSNAIVTIHPGAGGTESQDWASMLYRMYLRWAERHDFKVEELDYQAGEEAGIIDKY</sequence>
<dbReference type="Gene3D" id="1.20.58.410">
    <property type="entry name" value="Release factor"/>
    <property type="match status" value="1"/>
</dbReference>
<evidence type="ECO:0000256" key="1">
    <source>
        <dbReference type="SAM" id="Coils"/>
    </source>
</evidence>
<name>D9PKG5_9ZZZZ</name>
<proteinExistence type="predicted"/>
<accession>D9PKG5</accession>
<evidence type="ECO:0000259" key="2">
    <source>
        <dbReference type="SMART" id="SM00937"/>
    </source>
</evidence>
<reference evidence="3" key="1">
    <citation type="submission" date="2010-07" db="EMBL/GenBank/DDBJ databases">
        <authorList>
            <consortium name="CONSOLIDER consortium CSD2007-00005"/>
            <person name="Guazzaroni M.-E."/>
            <person name="Richter M."/>
            <person name="Garcia-Salamanca A."/>
            <person name="Yarza P."/>
            <person name="Ferrer M."/>
        </authorList>
    </citation>
    <scope>NUCLEOTIDE SEQUENCE</scope>
</reference>
<dbReference type="PANTHER" id="PTHR43116">
    <property type="entry name" value="PEPTIDE CHAIN RELEASE FACTOR 2"/>
    <property type="match status" value="1"/>
</dbReference>
<gene>
    <name evidence="3" type="primary">prfB</name>
    <name evidence="3" type="ORF">LDC_2032</name>
</gene>
<reference evidence="3" key="2">
    <citation type="journal article" date="2011" name="Microb. Ecol.">
        <title>Taxonomic and Functional Metagenomic Profiling of the Microbial Community in the Anoxic Sediment of a Sub-saline Shallow Lake (Laguna de Carrizo, Central Spain).</title>
        <authorList>
            <person name="Ferrer M."/>
            <person name="Guazzaroni M.E."/>
            <person name="Richter M."/>
            <person name="Garcia-Salamanca A."/>
            <person name="Yarza P."/>
            <person name="Suarez-Suarez A."/>
            <person name="Solano J."/>
            <person name="Alcaide M."/>
            <person name="van Dillewijn P."/>
            <person name="Molina-Henares M.A."/>
            <person name="Lopez-Cortes N."/>
            <person name="Al-Ramahi Y."/>
            <person name="Guerrero C."/>
            <person name="Acosta A."/>
            <person name="de Eugenio L.I."/>
            <person name="Martinez V."/>
            <person name="Marques S."/>
            <person name="Rojo F."/>
            <person name="Santero E."/>
            <person name="Genilloud O."/>
            <person name="Perez-Perez J."/>
            <person name="Rossello-Mora R."/>
            <person name="Ramos J.L."/>
        </authorList>
    </citation>
    <scope>NUCLEOTIDE SEQUENCE</scope>
</reference>
<dbReference type="Pfam" id="PF03462">
    <property type="entry name" value="PCRF"/>
    <property type="match status" value="1"/>
</dbReference>
<dbReference type="Gene3D" id="3.30.70.1660">
    <property type="match status" value="1"/>
</dbReference>